<proteinExistence type="predicted"/>
<protein>
    <submittedName>
        <fullName evidence="3">Hemerythrin HHE cation binding domain-containing protein</fullName>
    </submittedName>
</protein>
<evidence type="ECO:0000313" key="4">
    <source>
        <dbReference type="Proteomes" id="UP000198983"/>
    </source>
</evidence>
<dbReference type="PANTHER" id="PTHR35585">
    <property type="entry name" value="HHE DOMAIN PROTEIN (AFU_ORTHOLOGUE AFUA_4G00730)"/>
    <property type="match status" value="1"/>
</dbReference>
<keyword evidence="4" id="KW-1185">Reference proteome</keyword>
<evidence type="ECO:0000313" key="3">
    <source>
        <dbReference type="EMBL" id="SDS11134.1"/>
    </source>
</evidence>
<dbReference type="InterPro" id="IPR012312">
    <property type="entry name" value="Hemerythrin-like"/>
</dbReference>
<dbReference type="RefSeq" id="WP_092652077.1">
    <property type="nucleotide sequence ID" value="NZ_LT629732.1"/>
</dbReference>
<dbReference type="AlphaFoldDB" id="A0A1H1PJ16"/>
<evidence type="ECO:0000259" key="2">
    <source>
        <dbReference type="Pfam" id="PF01814"/>
    </source>
</evidence>
<dbReference type="Proteomes" id="UP000198983">
    <property type="component" value="Chromosome I"/>
</dbReference>
<dbReference type="Pfam" id="PF01814">
    <property type="entry name" value="Hemerythrin"/>
    <property type="match status" value="1"/>
</dbReference>
<reference evidence="3 4" key="1">
    <citation type="submission" date="2016-10" db="EMBL/GenBank/DDBJ databases">
        <authorList>
            <person name="de Groot N.N."/>
        </authorList>
    </citation>
    <scope>NUCLEOTIDE SEQUENCE [LARGE SCALE GENOMIC DNA]</scope>
    <source>
        <strain evidence="3 4">DSM 22024</strain>
    </source>
</reference>
<dbReference type="PANTHER" id="PTHR35585:SF1">
    <property type="entry name" value="HHE DOMAIN PROTEIN (AFU_ORTHOLOGUE AFUA_4G00730)"/>
    <property type="match status" value="1"/>
</dbReference>
<organism evidence="3 4">
    <name type="scientific">Actinopolymorpha singaporensis</name>
    <dbReference type="NCBI Taxonomy" id="117157"/>
    <lineage>
        <taxon>Bacteria</taxon>
        <taxon>Bacillati</taxon>
        <taxon>Actinomycetota</taxon>
        <taxon>Actinomycetes</taxon>
        <taxon>Propionibacteriales</taxon>
        <taxon>Actinopolymorphaceae</taxon>
        <taxon>Actinopolymorpha</taxon>
    </lineage>
</organism>
<dbReference type="OrthoDB" id="5183396at2"/>
<evidence type="ECO:0000256" key="1">
    <source>
        <dbReference type="SAM" id="MobiDB-lite"/>
    </source>
</evidence>
<sequence length="181" mass="20128">MADVVDLIMADHREVERLFDVLQNEPDKRALTLPELSALFVAHSRAEEAEVYPVARSEAAEADEVAHSQEEHAQAEELLAQLKATDPNDPSFETKLNEFVEAVQHHVDEEESQVLPGLRDRLDEARREELGKAFAASREKHIGEQPGQETKQELLVQARNAGIEGAGGMSKEELTQALKSQ</sequence>
<feature type="region of interest" description="Disordered" evidence="1">
    <location>
        <begin position="162"/>
        <end position="181"/>
    </location>
</feature>
<dbReference type="Gene3D" id="1.20.120.520">
    <property type="entry name" value="nmb1532 protein domain like"/>
    <property type="match status" value="1"/>
</dbReference>
<name>A0A1H1PJ16_9ACTN</name>
<accession>A0A1H1PJ16</accession>
<feature type="domain" description="Hemerythrin-like" evidence="2">
    <location>
        <begin position="4"/>
        <end position="116"/>
    </location>
</feature>
<dbReference type="STRING" id="117157.SAMN04489717_1658"/>
<gene>
    <name evidence="3" type="ORF">SAMN04489717_1658</name>
</gene>
<dbReference type="CDD" id="cd12108">
    <property type="entry name" value="Hr-like"/>
    <property type="match status" value="1"/>
</dbReference>
<dbReference type="EMBL" id="LT629732">
    <property type="protein sequence ID" value="SDS11134.1"/>
    <property type="molecule type" value="Genomic_DNA"/>
</dbReference>